<keyword evidence="2" id="KW-1133">Transmembrane helix</keyword>
<comment type="caution">
    <text evidence="3">The sequence shown here is derived from an EMBL/GenBank/DDBJ whole genome shotgun (WGS) entry which is preliminary data.</text>
</comment>
<evidence type="ECO:0000256" key="1">
    <source>
        <dbReference type="SAM" id="MobiDB-lite"/>
    </source>
</evidence>
<accession>A0A917BLH6</accession>
<feature type="transmembrane region" description="Helical" evidence="2">
    <location>
        <begin position="323"/>
        <end position="344"/>
    </location>
</feature>
<keyword evidence="4" id="KW-1185">Reference proteome</keyword>
<dbReference type="AlphaFoldDB" id="A0A917BLH6"/>
<protein>
    <submittedName>
        <fullName evidence="3">Uncharacterized protein</fullName>
    </submittedName>
</protein>
<organism evidence="3 4">
    <name type="scientific">Ornithinimicrobium tianjinense</name>
    <dbReference type="NCBI Taxonomy" id="1195761"/>
    <lineage>
        <taxon>Bacteria</taxon>
        <taxon>Bacillati</taxon>
        <taxon>Actinomycetota</taxon>
        <taxon>Actinomycetes</taxon>
        <taxon>Micrococcales</taxon>
        <taxon>Ornithinimicrobiaceae</taxon>
        <taxon>Ornithinimicrobium</taxon>
    </lineage>
</organism>
<evidence type="ECO:0000313" key="3">
    <source>
        <dbReference type="EMBL" id="GGF50850.1"/>
    </source>
</evidence>
<sequence>MAPGPDRVRRRGSGLRARLRRLPRLLLCASLLVLLGAWPAVGQGHEPSPSLATADPSVCAEAERLIAEGQPSAALTLIDRHRGTDAAASTAALGVEAYRPADTCEPEREKALVHLQRGASYAALAARLGGGDPSDAAEVTTAPATEQRDCPGLTPGEVLTAQEAQQRAEACDRTHVLATPQPEQLLPTLAKGWASATKNVLTPLATLLLPAAIVALAILVAARLLVPLVPRWPRIDHLRSRRLVTWGVASVLAASACLVIGLAGGPQWLVVALGVSTAAVLVITALTVQGTFASQTAFLITVVALLGGVVALAVLDVRIGRPALLLVGVAAAVCAAALVALEMATRLRLSISVRDAEGGVRESELTHLVALLEEMGGDGPRGLEVPRGADVTALTDSVITTDPTGKVLKALWAAWKLLVGPIPWLVVVDQDDQDRSTW</sequence>
<gene>
    <name evidence="3" type="ORF">GCM10011366_18370</name>
</gene>
<feature type="transmembrane region" description="Helical" evidence="2">
    <location>
        <begin position="297"/>
        <end position="317"/>
    </location>
</feature>
<evidence type="ECO:0000313" key="4">
    <source>
        <dbReference type="Proteomes" id="UP000605670"/>
    </source>
</evidence>
<feature type="transmembrane region" description="Helical" evidence="2">
    <location>
        <begin position="243"/>
        <end position="262"/>
    </location>
</feature>
<feature type="transmembrane region" description="Helical" evidence="2">
    <location>
        <begin position="268"/>
        <end position="288"/>
    </location>
</feature>
<dbReference type="Proteomes" id="UP000605670">
    <property type="component" value="Unassembled WGS sequence"/>
</dbReference>
<feature type="region of interest" description="Disordered" evidence="1">
    <location>
        <begin position="132"/>
        <end position="153"/>
    </location>
</feature>
<proteinExistence type="predicted"/>
<dbReference type="EMBL" id="BMEM01000002">
    <property type="protein sequence ID" value="GGF50850.1"/>
    <property type="molecule type" value="Genomic_DNA"/>
</dbReference>
<evidence type="ECO:0000256" key="2">
    <source>
        <dbReference type="SAM" id="Phobius"/>
    </source>
</evidence>
<feature type="transmembrane region" description="Helical" evidence="2">
    <location>
        <begin position="200"/>
        <end position="222"/>
    </location>
</feature>
<keyword evidence="2" id="KW-0472">Membrane</keyword>
<reference evidence="3" key="1">
    <citation type="journal article" date="2014" name="Int. J. Syst. Evol. Microbiol.">
        <title>Complete genome sequence of Corynebacterium casei LMG S-19264T (=DSM 44701T), isolated from a smear-ripened cheese.</title>
        <authorList>
            <consortium name="US DOE Joint Genome Institute (JGI-PGF)"/>
            <person name="Walter F."/>
            <person name="Albersmeier A."/>
            <person name="Kalinowski J."/>
            <person name="Ruckert C."/>
        </authorList>
    </citation>
    <scope>NUCLEOTIDE SEQUENCE</scope>
    <source>
        <strain evidence="3">CGMCC 1.12160</strain>
    </source>
</reference>
<reference evidence="3" key="2">
    <citation type="submission" date="2020-09" db="EMBL/GenBank/DDBJ databases">
        <authorList>
            <person name="Sun Q."/>
            <person name="Zhou Y."/>
        </authorList>
    </citation>
    <scope>NUCLEOTIDE SEQUENCE</scope>
    <source>
        <strain evidence="3">CGMCC 1.12160</strain>
    </source>
</reference>
<keyword evidence="2" id="KW-0812">Transmembrane</keyword>
<name>A0A917BLH6_9MICO</name>